<sequence length="528" mass="61972">MKFIQLSKHKETTPYDMIMQFGCGPNFVLNRSKRFKSMIKEQGEKFWFRFWLLFCLKPGCHDLTSVSMSLRMQELWPEMTYYVYLCIHEIFLQDSLDQVTKYCLNEVIKPMLTISADSKINTELRLKTASVDKIQDVVIKSVSMAFGAALCEIFFKWLEADEVDKNTDDYWTIPEEYLDPKFKPSLLEEFLVAEWKNKLSVLLGVEEDRIPWLKRLMASGNSNQPQLQMNKNGCRHDSLDFICQMSDFMNRNRNRKKYELRNVDELPYAKSANASLNMTPRSKDKLKNQKLKNFEKNVTTSTTAKTKVKECAYCWSAEDSAKKFKKCKRCVDEKWSEPRYYCNQNCQIADWKELHHEEHLQFRTKNGLKANSSSSDNAKERKEKNNLYFQEKLAIFIKLSTNKRLRFVNTKVPNFKSSSVKTMRFIPLGKESPKVADCYVWSVKKFGCGGNFVLNRKDKFERMIKDQIHFANKKGIECDICSMAIDLHKQFLEVSEKERIQFSISVVKRILTPRKQFSSSNRCNSPLL</sequence>
<evidence type="ECO:0008006" key="3">
    <source>
        <dbReference type="Google" id="ProtNLM"/>
    </source>
</evidence>
<dbReference type="EnsemblMetazoa" id="SMAR000086-RA">
    <property type="protein sequence ID" value="SMAR000086-PA"/>
    <property type="gene ID" value="SMAR000086"/>
</dbReference>
<dbReference type="Proteomes" id="UP000014500">
    <property type="component" value="Unassembled WGS sequence"/>
</dbReference>
<dbReference type="HOGENOM" id="CLU_038977_0_0_1"/>
<dbReference type="eggNOG" id="ENOG502S1UW">
    <property type="taxonomic scope" value="Eukaryota"/>
</dbReference>
<accession>T1IGY3</accession>
<dbReference type="AlphaFoldDB" id="T1IGY3"/>
<dbReference type="PhylomeDB" id="T1IGY3"/>
<proteinExistence type="predicted"/>
<name>T1IGY3_STRMM</name>
<evidence type="ECO:0000313" key="1">
    <source>
        <dbReference type="EnsemblMetazoa" id="SMAR000086-PA"/>
    </source>
</evidence>
<dbReference type="EMBL" id="JH429659">
    <property type="status" value="NOT_ANNOTATED_CDS"/>
    <property type="molecule type" value="Genomic_DNA"/>
</dbReference>
<keyword evidence="2" id="KW-1185">Reference proteome</keyword>
<dbReference type="STRING" id="126957.T1IGY3"/>
<evidence type="ECO:0000313" key="2">
    <source>
        <dbReference type="Proteomes" id="UP000014500"/>
    </source>
</evidence>
<reference evidence="1" key="2">
    <citation type="submission" date="2015-02" db="UniProtKB">
        <authorList>
            <consortium name="EnsemblMetazoa"/>
        </authorList>
    </citation>
    <scope>IDENTIFICATION</scope>
</reference>
<protein>
    <recommendedName>
        <fullName evidence="3">MYND-type domain-containing protein</fullName>
    </recommendedName>
</protein>
<reference evidence="2" key="1">
    <citation type="submission" date="2011-05" db="EMBL/GenBank/DDBJ databases">
        <authorList>
            <person name="Richards S.R."/>
            <person name="Qu J."/>
            <person name="Jiang H."/>
            <person name="Jhangiani S.N."/>
            <person name="Agravi P."/>
            <person name="Goodspeed R."/>
            <person name="Gross S."/>
            <person name="Mandapat C."/>
            <person name="Jackson L."/>
            <person name="Mathew T."/>
            <person name="Pu L."/>
            <person name="Thornton R."/>
            <person name="Saada N."/>
            <person name="Wilczek-Boney K.B."/>
            <person name="Lee S."/>
            <person name="Kovar C."/>
            <person name="Wu Y."/>
            <person name="Scherer S.E."/>
            <person name="Worley K.C."/>
            <person name="Muzny D.M."/>
            <person name="Gibbs R."/>
        </authorList>
    </citation>
    <scope>NUCLEOTIDE SEQUENCE</scope>
    <source>
        <strain evidence="2">Brora</strain>
    </source>
</reference>
<organism evidence="1 2">
    <name type="scientific">Strigamia maritima</name>
    <name type="common">European centipede</name>
    <name type="synonym">Geophilus maritimus</name>
    <dbReference type="NCBI Taxonomy" id="126957"/>
    <lineage>
        <taxon>Eukaryota</taxon>
        <taxon>Metazoa</taxon>
        <taxon>Ecdysozoa</taxon>
        <taxon>Arthropoda</taxon>
        <taxon>Myriapoda</taxon>
        <taxon>Chilopoda</taxon>
        <taxon>Pleurostigmophora</taxon>
        <taxon>Geophilomorpha</taxon>
        <taxon>Linotaeniidae</taxon>
        <taxon>Strigamia</taxon>
    </lineage>
</organism>